<dbReference type="KEGG" id="ppel:H6H00_23165"/>
<keyword evidence="3" id="KW-1185">Reference proteome</keyword>
<organism evidence="2 3">
    <name type="scientific">Pseudonocardia petroleophila</name>
    <dbReference type="NCBI Taxonomy" id="37331"/>
    <lineage>
        <taxon>Bacteria</taxon>
        <taxon>Bacillati</taxon>
        <taxon>Actinomycetota</taxon>
        <taxon>Actinomycetes</taxon>
        <taxon>Pseudonocardiales</taxon>
        <taxon>Pseudonocardiaceae</taxon>
        <taxon>Pseudonocardia</taxon>
    </lineage>
</organism>
<dbReference type="Proteomes" id="UP000515728">
    <property type="component" value="Chromosome"/>
</dbReference>
<feature type="region of interest" description="Disordered" evidence="1">
    <location>
        <begin position="101"/>
        <end position="120"/>
    </location>
</feature>
<accession>A0A7G7ME42</accession>
<gene>
    <name evidence="2" type="ORF">H6H00_23165</name>
</gene>
<evidence type="ECO:0000256" key="1">
    <source>
        <dbReference type="SAM" id="MobiDB-lite"/>
    </source>
</evidence>
<evidence type="ECO:0000313" key="2">
    <source>
        <dbReference type="EMBL" id="QNG51053.1"/>
    </source>
</evidence>
<proteinExistence type="predicted"/>
<reference evidence="2 3" key="1">
    <citation type="submission" date="2020-08" db="EMBL/GenBank/DDBJ databases">
        <authorList>
            <person name="Mo P."/>
        </authorList>
    </citation>
    <scope>NUCLEOTIDE SEQUENCE [LARGE SCALE GENOMIC DNA]</scope>
    <source>
        <strain evidence="2 3">CGMCC 4.1532</strain>
    </source>
</reference>
<evidence type="ECO:0000313" key="3">
    <source>
        <dbReference type="Proteomes" id="UP000515728"/>
    </source>
</evidence>
<protein>
    <submittedName>
        <fullName evidence="2">Uncharacterized protein</fullName>
    </submittedName>
</protein>
<sequence length="146" mass="15091">MSLTNVWVQTQSDGLVRADQVVGVDAHTTPALSGKPSRWLLDVVLAGPLGSGTRDGWTVTMAHRTLVQTAEDPGDAPAALVRLLAQLDLVNAAGIVTATRADARDDDGPGRPGPAGDVVAGGGRVRLRFVPFAGPEPGHHTGAEYL</sequence>
<dbReference type="EMBL" id="CP060131">
    <property type="protein sequence ID" value="QNG51053.1"/>
    <property type="molecule type" value="Genomic_DNA"/>
</dbReference>
<dbReference type="AlphaFoldDB" id="A0A7G7ME42"/>
<dbReference type="RefSeq" id="WP_185717812.1">
    <property type="nucleotide sequence ID" value="NZ_BAAAWI010000001.1"/>
</dbReference>
<name>A0A7G7ME42_9PSEU</name>